<evidence type="ECO:0000259" key="5">
    <source>
        <dbReference type="PROSITE" id="PS50932"/>
    </source>
</evidence>
<dbReference type="InterPro" id="IPR046335">
    <property type="entry name" value="LacI/GalR-like_sensor"/>
</dbReference>
<dbReference type="PANTHER" id="PTHR30146">
    <property type="entry name" value="LACI-RELATED TRANSCRIPTIONAL REPRESSOR"/>
    <property type="match status" value="1"/>
</dbReference>
<accession>A0A420WMX5</accession>
<dbReference type="GO" id="GO:0003700">
    <property type="term" value="F:DNA-binding transcription factor activity"/>
    <property type="evidence" value="ECO:0007669"/>
    <property type="project" value="TreeGrafter"/>
</dbReference>
<dbReference type="AlphaFoldDB" id="A0A420WMX5"/>
<evidence type="ECO:0000256" key="2">
    <source>
        <dbReference type="ARBA" id="ARBA00023125"/>
    </source>
</evidence>
<dbReference type="PANTHER" id="PTHR30146:SF138">
    <property type="entry name" value="TRANSCRIPTIONAL REGULATORY PROTEIN"/>
    <property type="match status" value="1"/>
</dbReference>
<dbReference type="OrthoDB" id="128688at2"/>
<feature type="region of interest" description="Disordered" evidence="4">
    <location>
        <begin position="326"/>
        <end position="355"/>
    </location>
</feature>
<dbReference type="Gene3D" id="3.40.50.2300">
    <property type="match status" value="2"/>
</dbReference>
<dbReference type="EMBL" id="RBIG01000001">
    <property type="protein sequence ID" value="RKQ72340.1"/>
    <property type="molecule type" value="Genomic_DNA"/>
</dbReference>
<evidence type="ECO:0000256" key="3">
    <source>
        <dbReference type="ARBA" id="ARBA00023163"/>
    </source>
</evidence>
<feature type="domain" description="HTH lacI-type" evidence="5">
    <location>
        <begin position="5"/>
        <end position="59"/>
    </location>
</feature>
<dbReference type="PROSITE" id="PS50932">
    <property type="entry name" value="HTH_LACI_2"/>
    <property type="match status" value="1"/>
</dbReference>
<dbReference type="Proteomes" id="UP000277424">
    <property type="component" value="Unassembled WGS sequence"/>
</dbReference>
<feature type="compositionally biased region" description="Low complexity" evidence="4">
    <location>
        <begin position="327"/>
        <end position="337"/>
    </location>
</feature>
<dbReference type="InterPro" id="IPR028082">
    <property type="entry name" value="Peripla_BP_I"/>
</dbReference>
<gene>
    <name evidence="6" type="ORF">BCL74_0104</name>
</gene>
<evidence type="ECO:0000256" key="1">
    <source>
        <dbReference type="ARBA" id="ARBA00023015"/>
    </source>
</evidence>
<protein>
    <submittedName>
        <fullName evidence="6">DNA-binding LacI/PurR family transcriptional regulator</fullName>
    </submittedName>
</protein>
<proteinExistence type="predicted"/>
<dbReference type="InterPro" id="IPR000843">
    <property type="entry name" value="HTH_LacI"/>
</dbReference>
<dbReference type="RefSeq" id="WP_121216704.1">
    <property type="nucleotide sequence ID" value="NZ_RBIG01000001.1"/>
</dbReference>
<keyword evidence="2 6" id="KW-0238">DNA-binding</keyword>
<dbReference type="CDD" id="cd01392">
    <property type="entry name" value="HTH_LacI"/>
    <property type="match status" value="1"/>
</dbReference>
<evidence type="ECO:0000256" key="4">
    <source>
        <dbReference type="SAM" id="MobiDB-lite"/>
    </source>
</evidence>
<dbReference type="Pfam" id="PF13377">
    <property type="entry name" value="Peripla_BP_3"/>
    <property type="match status" value="1"/>
</dbReference>
<keyword evidence="3" id="KW-0804">Transcription</keyword>
<comment type="caution">
    <text evidence="6">The sequence shown here is derived from an EMBL/GenBank/DDBJ whole genome shotgun (WGS) entry which is preliminary data.</text>
</comment>
<dbReference type="Pfam" id="PF00356">
    <property type="entry name" value="LacI"/>
    <property type="match status" value="1"/>
</dbReference>
<dbReference type="Gene3D" id="1.10.260.40">
    <property type="entry name" value="lambda repressor-like DNA-binding domains"/>
    <property type="match status" value="1"/>
</dbReference>
<evidence type="ECO:0000313" key="6">
    <source>
        <dbReference type="EMBL" id="RKQ72340.1"/>
    </source>
</evidence>
<dbReference type="SMART" id="SM00354">
    <property type="entry name" value="HTH_LACI"/>
    <property type="match status" value="1"/>
</dbReference>
<evidence type="ECO:0000313" key="7">
    <source>
        <dbReference type="Proteomes" id="UP000277424"/>
    </source>
</evidence>
<dbReference type="PRINTS" id="PR00036">
    <property type="entry name" value="HTHLACI"/>
</dbReference>
<dbReference type="PROSITE" id="PS00356">
    <property type="entry name" value="HTH_LACI_1"/>
    <property type="match status" value="1"/>
</dbReference>
<sequence>MRKTPTIRDVARVAGVSIATVSRVINGTGPVAADRAEAVRAAMAEIGFRPNAIGRQLKTSSSRTIGILVPSLFNPVFADSVQGCQEAAGAAGYATLLAATDYDPGRERSAVEALLANRVEGLVLTVADAAENETLDMLDAEGVPYVLVYNQPAAGGRPAVTINNRRAMADLVRYLIGLGHRRFAMIAGSFTASDRSRLRFEGFADALREAGLPPGLLLEVRFDDTEMAPLLVGLFSGRPAPTALVCTTDLLALAAIRSCRALGLQVPRDLTVTGFDGITLSALTSPSLTSLVQPSHAMGQQAVAQLLGRLGAGASPRQMILPHQIRPGESAAPPSSARRADVIPLRPTAIKGESS</sequence>
<keyword evidence="1" id="KW-0805">Transcription regulation</keyword>
<dbReference type="SUPFAM" id="SSF53822">
    <property type="entry name" value="Periplasmic binding protein-like I"/>
    <property type="match status" value="1"/>
</dbReference>
<reference evidence="6 7" key="1">
    <citation type="submission" date="2018-10" db="EMBL/GenBank/DDBJ databases">
        <title>Comparative analysis of microorganisms from saline springs in Andes Mountain Range, Colombia.</title>
        <authorList>
            <person name="Rubin E."/>
        </authorList>
    </citation>
    <scope>NUCLEOTIDE SEQUENCE [LARGE SCALE GENOMIC DNA]</scope>
    <source>
        <strain evidence="6 7">USBA 36</strain>
    </source>
</reference>
<dbReference type="SUPFAM" id="SSF47413">
    <property type="entry name" value="lambda repressor-like DNA-binding domains"/>
    <property type="match status" value="1"/>
</dbReference>
<organism evidence="6 7">
    <name type="scientific">Oceanibaculum indicum</name>
    <dbReference type="NCBI Taxonomy" id="526216"/>
    <lineage>
        <taxon>Bacteria</taxon>
        <taxon>Pseudomonadati</taxon>
        <taxon>Pseudomonadota</taxon>
        <taxon>Alphaproteobacteria</taxon>
        <taxon>Rhodospirillales</taxon>
        <taxon>Oceanibaculaceae</taxon>
        <taxon>Oceanibaculum</taxon>
    </lineage>
</organism>
<name>A0A420WMX5_9PROT</name>
<dbReference type="InterPro" id="IPR010982">
    <property type="entry name" value="Lambda_DNA-bd_dom_sf"/>
</dbReference>
<dbReference type="GO" id="GO:0000976">
    <property type="term" value="F:transcription cis-regulatory region binding"/>
    <property type="evidence" value="ECO:0007669"/>
    <property type="project" value="TreeGrafter"/>
</dbReference>